<dbReference type="PANTHER" id="PTHR44154:SF1">
    <property type="entry name" value="QUINONE OXIDOREDUCTASE"/>
    <property type="match status" value="1"/>
</dbReference>
<dbReference type="SUPFAM" id="SSF50129">
    <property type="entry name" value="GroES-like"/>
    <property type="match status" value="1"/>
</dbReference>
<keyword evidence="1" id="KW-0521">NADP</keyword>
<accession>A0A2N6JVG3</accession>
<dbReference type="InterPro" id="IPR013149">
    <property type="entry name" value="ADH-like_C"/>
</dbReference>
<dbReference type="Proteomes" id="UP000235036">
    <property type="component" value="Unassembled WGS sequence"/>
</dbReference>
<dbReference type="PANTHER" id="PTHR44154">
    <property type="entry name" value="QUINONE OXIDOREDUCTASE"/>
    <property type="match status" value="1"/>
</dbReference>
<dbReference type="AlphaFoldDB" id="A0A2N6JVG3"/>
<dbReference type="GO" id="GO:0016491">
    <property type="term" value="F:oxidoreductase activity"/>
    <property type="evidence" value="ECO:0007669"/>
    <property type="project" value="InterPro"/>
</dbReference>
<dbReference type="RefSeq" id="WP_016867494.1">
    <property type="nucleotide sequence ID" value="NZ_CAWNVR010000063.1"/>
</dbReference>
<dbReference type="EMBL" id="NRQW01000653">
    <property type="protein sequence ID" value="PLZ83214.1"/>
    <property type="molecule type" value="Genomic_DNA"/>
</dbReference>
<dbReference type="InterPro" id="IPR020843">
    <property type="entry name" value="ER"/>
</dbReference>
<evidence type="ECO:0000313" key="4">
    <source>
        <dbReference type="Proteomes" id="UP000235036"/>
    </source>
</evidence>
<feature type="domain" description="Enoyl reductase (ER)" evidence="2">
    <location>
        <begin position="15"/>
        <end position="311"/>
    </location>
</feature>
<dbReference type="InterPro" id="IPR011032">
    <property type="entry name" value="GroES-like_sf"/>
</dbReference>
<evidence type="ECO:0000313" key="3">
    <source>
        <dbReference type="EMBL" id="PLZ83214.1"/>
    </source>
</evidence>
<name>A0A2N6JVG3_FISMU</name>
<evidence type="ECO:0000256" key="1">
    <source>
        <dbReference type="ARBA" id="ARBA00022857"/>
    </source>
</evidence>
<dbReference type="InterPro" id="IPR051603">
    <property type="entry name" value="Zinc-ADH_QOR/CCCR"/>
</dbReference>
<protein>
    <submittedName>
        <fullName evidence="3">Alcohol dehydrogenase</fullName>
    </submittedName>
</protein>
<proteinExistence type="predicted"/>
<dbReference type="SUPFAM" id="SSF51735">
    <property type="entry name" value="NAD(P)-binding Rossmann-fold domains"/>
    <property type="match status" value="1"/>
</dbReference>
<dbReference type="SMART" id="SM00829">
    <property type="entry name" value="PKS_ER"/>
    <property type="match status" value="1"/>
</dbReference>
<dbReference type="Gene3D" id="3.40.50.720">
    <property type="entry name" value="NAD(P)-binding Rossmann-like Domain"/>
    <property type="match status" value="1"/>
</dbReference>
<gene>
    <name evidence="3" type="ORF">CEN44_26910</name>
</gene>
<keyword evidence="4" id="KW-1185">Reference proteome</keyword>
<reference evidence="3 4" key="1">
    <citation type="submission" date="2017-08" db="EMBL/GenBank/DDBJ databases">
        <title>Genomes of Fischerella (Mastigocladus) sp. strains.</title>
        <authorList>
            <person name="Miller S.R."/>
        </authorList>
    </citation>
    <scope>NUCLEOTIDE SEQUENCE [LARGE SCALE GENOMIC DNA]</scope>
    <source>
        <strain evidence="3 4">CCMEE 5323</strain>
    </source>
</reference>
<dbReference type="Pfam" id="PF08240">
    <property type="entry name" value="ADH_N"/>
    <property type="match status" value="1"/>
</dbReference>
<sequence>MSKIRAVVVDPNLSGRLAISDVDAPTPAANEVVVRVAAISLNRGEVRRSTTAEPGWRPGWDLAGVVETPAADGSGPAAGTRVVGLLRSGAWGELVSVPTHSLAELPASVSFAQAATLPVAGLTAYHVLLKGGSLLGRPVLITGASGGVGNFAIQLARLSGAQVVAHIRSPGHESFVKDAGANYVVIGEDLLPASQYAPYHLIVESVGGNTLGTALGLLAEDGTVVLFGTSGGNEVTFNAQRFYGTGGASLYGLILFHELRRESAGVGLQRLLGLVETGKLRPAIEIEADWTQIADVAQKLLDRNYLGKAVLHLANL</sequence>
<evidence type="ECO:0000259" key="2">
    <source>
        <dbReference type="SMART" id="SM00829"/>
    </source>
</evidence>
<dbReference type="Gene3D" id="3.90.180.10">
    <property type="entry name" value="Medium-chain alcohol dehydrogenases, catalytic domain"/>
    <property type="match status" value="1"/>
</dbReference>
<comment type="caution">
    <text evidence="3">The sequence shown here is derived from an EMBL/GenBank/DDBJ whole genome shotgun (WGS) entry which is preliminary data.</text>
</comment>
<dbReference type="CDD" id="cd08270">
    <property type="entry name" value="MDR4"/>
    <property type="match status" value="1"/>
</dbReference>
<dbReference type="InterPro" id="IPR013154">
    <property type="entry name" value="ADH-like_N"/>
</dbReference>
<dbReference type="InterPro" id="IPR036291">
    <property type="entry name" value="NAD(P)-bd_dom_sf"/>
</dbReference>
<dbReference type="Pfam" id="PF00107">
    <property type="entry name" value="ADH_zinc_N"/>
    <property type="match status" value="1"/>
</dbReference>
<organism evidence="3 4">
    <name type="scientific">Fischerella muscicola CCMEE 5323</name>
    <dbReference type="NCBI Taxonomy" id="2019572"/>
    <lineage>
        <taxon>Bacteria</taxon>
        <taxon>Bacillati</taxon>
        <taxon>Cyanobacteriota</taxon>
        <taxon>Cyanophyceae</taxon>
        <taxon>Nostocales</taxon>
        <taxon>Hapalosiphonaceae</taxon>
        <taxon>Fischerella</taxon>
    </lineage>
</organism>